<dbReference type="Gene3D" id="3.40.250.10">
    <property type="entry name" value="Rhodanese-like domain"/>
    <property type="match status" value="2"/>
</dbReference>
<accession>A0A538SXU7</accession>
<dbReference type="InterPro" id="IPR001763">
    <property type="entry name" value="Rhodanese-like_dom"/>
</dbReference>
<dbReference type="GO" id="GO:0046872">
    <property type="term" value="F:metal ion binding"/>
    <property type="evidence" value="ECO:0007669"/>
    <property type="project" value="UniProtKB-KW"/>
</dbReference>
<gene>
    <name evidence="3" type="ORF">E6K72_05565</name>
</gene>
<dbReference type="EMBL" id="VBOS01000182">
    <property type="protein sequence ID" value="TMQ56172.1"/>
    <property type="molecule type" value="Genomic_DNA"/>
</dbReference>
<dbReference type="PANTHER" id="PTHR43084">
    <property type="entry name" value="PERSULFIDE DIOXYGENASE ETHE1"/>
    <property type="match status" value="1"/>
</dbReference>
<dbReference type="SMART" id="SM00450">
    <property type="entry name" value="RHOD"/>
    <property type="match status" value="2"/>
</dbReference>
<feature type="domain" description="Rhodanese" evidence="2">
    <location>
        <begin position="337"/>
        <end position="425"/>
    </location>
</feature>
<evidence type="ECO:0000259" key="2">
    <source>
        <dbReference type="PROSITE" id="PS50206"/>
    </source>
</evidence>
<dbReference type="Proteomes" id="UP000317716">
    <property type="component" value="Unassembled WGS sequence"/>
</dbReference>
<dbReference type="InterPro" id="IPR044528">
    <property type="entry name" value="POD-like_MBL-fold"/>
</dbReference>
<feature type="non-terminal residue" evidence="3">
    <location>
        <position position="1"/>
    </location>
</feature>
<dbReference type="GO" id="GO:0070813">
    <property type="term" value="P:hydrogen sulfide metabolic process"/>
    <property type="evidence" value="ECO:0007669"/>
    <property type="project" value="TreeGrafter"/>
</dbReference>
<reference evidence="3 4" key="1">
    <citation type="journal article" date="2019" name="Nat. Microbiol.">
        <title>Mediterranean grassland soil C-N compound turnover is dependent on rainfall and depth, and is mediated by genomically divergent microorganisms.</title>
        <authorList>
            <person name="Diamond S."/>
            <person name="Andeer P.F."/>
            <person name="Li Z."/>
            <person name="Crits-Christoph A."/>
            <person name="Burstein D."/>
            <person name="Anantharaman K."/>
            <person name="Lane K.R."/>
            <person name="Thomas B.C."/>
            <person name="Pan C."/>
            <person name="Northen T.R."/>
            <person name="Banfield J.F."/>
        </authorList>
    </citation>
    <scope>NUCLEOTIDE SEQUENCE [LARGE SCALE GENOMIC DNA]</scope>
    <source>
        <strain evidence="3">WS_2</strain>
    </source>
</reference>
<dbReference type="Gene3D" id="3.60.15.10">
    <property type="entry name" value="Ribonuclease Z/Hydroxyacylglutathione hydrolase-like"/>
    <property type="match status" value="1"/>
</dbReference>
<dbReference type="SUPFAM" id="SSF56281">
    <property type="entry name" value="Metallo-hydrolase/oxidoreductase"/>
    <property type="match status" value="1"/>
</dbReference>
<evidence type="ECO:0000256" key="1">
    <source>
        <dbReference type="ARBA" id="ARBA00022723"/>
    </source>
</evidence>
<proteinExistence type="predicted"/>
<dbReference type="InterPro" id="IPR036873">
    <property type="entry name" value="Rhodanese-like_dom_sf"/>
</dbReference>
<evidence type="ECO:0000313" key="3">
    <source>
        <dbReference type="EMBL" id="TMQ56172.1"/>
    </source>
</evidence>
<dbReference type="GO" id="GO:0050313">
    <property type="term" value="F:sulfur dioxygenase activity"/>
    <property type="evidence" value="ECO:0007669"/>
    <property type="project" value="InterPro"/>
</dbReference>
<dbReference type="PROSITE" id="PS50206">
    <property type="entry name" value="RHODANESE_3"/>
    <property type="match status" value="2"/>
</dbReference>
<dbReference type="AlphaFoldDB" id="A0A538SXU7"/>
<protein>
    <submittedName>
        <fullName evidence="3">MBL fold metallo-hydrolase</fullName>
    </submittedName>
</protein>
<dbReference type="SUPFAM" id="SSF52821">
    <property type="entry name" value="Rhodanese/Cell cycle control phosphatase"/>
    <property type="match status" value="2"/>
</dbReference>
<name>A0A538SXU7_UNCEI</name>
<dbReference type="InterPro" id="IPR036866">
    <property type="entry name" value="RibonucZ/Hydroxyglut_hydro"/>
</dbReference>
<evidence type="ECO:0000313" key="4">
    <source>
        <dbReference type="Proteomes" id="UP000317716"/>
    </source>
</evidence>
<dbReference type="GO" id="GO:0006749">
    <property type="term" value="P:glutathione metabolic process"/>
    <property type="evidence" value="ECO:0007669"/>
    <property type="project" value="InterPro"/>
</dbReference>
<dbReference type="Pfam" id="PF00581">
    <property type="entry name" value="Rhodanese"/>
    <property type="match status" value="2"/>
</dbReference>
<dbReference type="GO" id="GO:0016787">
    <property type="term" value="F:hydrolase activity"/>
    <property type="evidence" value="ECO:0007669"/>
    <property type="project" value="UniProtKB-KW"/>
</dbReference>
<dbReference type="PANTHER" id="PTHR43084:SF1">
    <property type="entry name" value="PERSULFIDE DIOXYGENASE ETHE1, MITOCHONDRIAL"/>
    <property type="match status" value="1"/>
</dbReference>
<dbReference type="CDD" id="cd07724">
    <property type="entry name" value="POD-like_MBL-fold"/>
    <property type="match status" value="1"/>
</dbReference>
<dbReference type="InterPro" id="IPR051682">
    <property type="entry name" value="Mito_Persulfide_Diox"/>
</dbReference>
<comment type="caution">
    <text evidence="3">The sequence shown here is derived from an EMBL/GenBank/DDBJ whole genome shotgun (WGS) entry which is preliminary data.</text>
</comment>
<keyword evidence="3" id="KW-0378">Hydrolase</keyword>
<organism evidence="3 4">
    <name type="scientific">Eiseniibacteriota bacterium</name>
    <dbReference type="NCBI Taxonomy" id="2212470"/>
    <lineage>
        <taxon>Bacteria</taxon>
        <taxon>Candidatus Eiseniibacteriota</taxon>
    </lineage>
</organism>
<feature type="domain" description="Rhodanese" evidence="2">
    <location>
        <begin position="237"/>
        <end position="327"/>
    </location>
</feature>
<dbReference type="SMART" id="SM00849">
    <property type="entry name" value="Lactamase_B"/>
    <property type="match status" value="1"/>
</dbReference>
<dbReference type="InterPro" id="IPR001279">
    <property type="entry name" value="Metallo-B-lactamas"/>
</dbReference>
<dbReference type="Pfam" id="PF00753">
    <property type="entry name" value="Lactamase_B"/>
    <property type="match status" value="1"/>
</dbReference>
<sequence length="428" mass="46688">PSRDVEMYLEEARARGLTIRWVLETHLHADFVSGHRELATRTGATVGIGRKADAQYPHRDLSEGDEIRLGNVRLRAVETPGHTPESLSFLVYERADDREPWGVLTGDTLFVGDVGRVDILSSRLPVTELAGLMYDSLHGKLLCLPDETRVFPAHGAGSLCGRSIRPETWSTIGQERTMNPALRPMSREQFVADITRDVPETPVYFLHSRDLNREGPALRAGAEMPPMLTPREFAAAAREGAVMLDTRSPAAYGAAHPVGSINVGLDGQYASWVGTLVQPEDRLLVIAEPARAEEAVMRLARVGYENVLGLLDGGVERWKAEGLPVASVPQEAADRALRSGRRVLDVRRPGEWETLHLKGATLIPLAQLPARLGELEREAEWVVVCASGYRSNMAASLMQRAGFARVVNASGGMDAYLRMGLPVEVGGG</sequence>
<keyword evidence="1" id="KW-0479">Metal-binding</keyword>
<dbReference type="CDD" id="cd00158">
    <property type="entry name" value="RHOD"/>
    <property type="match status" value="2"/>
</dbReference>